<dbReference type="PANTHER" id="PTHR11266:SF80">
    <property type="entry name" value="PEROXISOMAL MEMBRANE PROTEIN 2"/>
    <property type="match status" value="1"/>
</dbReference>
<comment type="caution">
    <text evidence="8">The sequence shown here is derived from an EMBL/GenBank/DDBJ whole genome shotgun (WGS) entry which is preliminary data.</text>
</comment>
<reference evidence="8" key="1">
    <citation type="journal article" date="2020" name="Front. Microbiol.">
        <title>Gene regulatory networks of Penicillium echinulatum 2HH and Penicillium oxalicum 114-2 inferred by a computational biology approach.</title>
        <authorList>
            <person name="Lenz A.R."/>
            <person name="Galan-Vasquez E."/>
            <person name="Balbinot E."/>
            <person name="De Abreu F.P."/>
            <person name="De Oliveira N.S."/>
            <person name="Da Rosa L.O."/>
            <person name="De Avila E Silva S."/>
            <person name="Camassola M."/>
            <person name="Dillon A.J.P."/>
            <person name="Perez-Rueda E."/>
        </authorList>
    </citation>
    <scope>NUCLEOTIDE SEQUENCE</scope>
    <source>
        <strain evidence="8">S1M29</strain>
    </source>
</reference>
<keyword evidence="7" id="KW-0732">Signal</keyword>
<evidence type="ECO:0000313" key="9">
    <source>
        <dbReference type="Proteomes" id="UP000631181"/>
    </source>
</evidence>
<keyword evidence="5 6" id="KW-0472">Membrane</keyword>
<name>A0A8J8W6N0_9EURO</name>
<evidence type="ECO:0000256" key="6">
    <source>
        <dbReference type="RuleBase" id="RU363053"/>
    </source>
</evidence>
<feature type="transmembrane region" description="Helical" evidence="6">
    <location>
        <begin position="61"/>
        <end position="80"/>
    </location>
</feature>
<protein>
    <submittedName>
        <fullName evidence="8">Uncharacterized protein</fullName>
    </submittedName>
</protein>
<gene>
    <name evidence="8" type="ORF">PECM_003607</name>
</gene>
<sequence length="264" mass="30116">MFLSCRADSALSRVLNLLLSLSRALDGFVLKGSTVLNAISNILAQLIDQRKKTTPFTLNTLALLQFITYGILIVPINFYWQRALETRYPGFPSRAELIRALRSWRSLFSRSTLRALSPLSLFSSRSSAPRINVDAFLPRHREKLKEKDGYEHDYDSRYWSPRSSQTKRSGLHSFMMKFLLDQTVAGVMNIVLFVVLINFLKGAALRRIWELVVLDFAPIMIARLKYRPVVSTLMYTVIPVDRRVVFGSACGVIWGVYLSLYAVV</sequence>
<evidence type="ECO:0000256" key="5">
    <source>
        <dbReference type="ARBA" id="ARBA00023136"/>
    </source>
</evidence>
<evidence type="ECO:0000256" key="2">
    <source>
        <dbReference type="ARBA" id="ARBA00006824"/>
    </source>
</evidence>
<evidence type="ECO:0000256" key="4">
    <source>
        <dbReference type="ARBA" id="ARBA00022989"/>
    </source>
</evidence>
<comment type="similarity">
    <text evidence="2 6">Belongs to the peroxisomal membrane protein PXMP2/4 family.</text>
</comment>
<evidence type="ECO:0000313" key="8">
    <source>
        <dbReference type="EMBL" id="KAF7717920.1"/>
    </source>
</evidence>
<feature type="signal peptide" evidence="7">
    <location>
        <begin position="1"/>
        <end position="24"/>
    </location>
</feature>
<dbReference type="Proteomes" id="UP000631181">
    <property type="component" value="Unassembled WGS sequence"/>
</dbReference>
<evidence type="ECO:0000256" key="7">
    <source>
        <dbReference type="SAM" id="SignalP"/>
    </source>
</evidence>
<accession>A0A8J8W6N0</accession>
<proteinExistence type="inferred from homology"/>
<dbReference type="OrthoDB" id="10267969at2759"/>
<dbReference type="EMBL" id="WIWV01000021">
    <property type="protein sequence ID" value="KAF7717920.1"/>
    <property type="molecule type" value="Genomic_DNA"/>
</dbReference>
<dbReference type="Pfam" id="PF04117">
    <property type="entry name" value="Mpv17_PMP22"/>
    <property type="match status" value="1"/>
</dbReference>
<feature type="chain" id="PRO_5035151661" evidence="7">
    <location>
        <begin position="25"/>
        <end position="264"/>
    </location>
</feature>
<organism evidence="8 9">
    <name type="scientific">Penicillium ucsense</name>
    <dbReference type="NCBI Taxonomy" id="2839758"/>
    <lineage>
        <taxon>Eukaryota</taxon>
        <taxon>Fungi</taxon>
        <taxon>Dikarya</taxon>
        <taxon>Ascomycota</taxon>
        <taxon>Pezizomycotina</taxon>
        <taxon>Eurotiomycetes</taxon>
        <taxon>Eurotiomycetidae</taxon>
        <taxon>Eurotiales</taxon>
        <taxon>Aspergillaceae</taxon>
        <taxon>Penicillium</taxon>
    </lineage>
</organism>
<evidence type="ECO:0000256" key="1">
    <source>
        <dbReference type="ARBA" id="ARBA00004141"/>
    </source>
</evidence>
<keyword evidence="9" id="KW-1185">Reference proteome</keyword>
<evidence type="ECO:0000256" key="3">
    <source>
        <dbReference type="ARBA" id="ARBA00022692"/>
    </source>
</evidence>
<dbReference type="PANTHER" id="PTHR11266">
    <property type="entry name" value="PEROXISOMAL MEMBRANE PROTEIN 2, PXMP2 MPV17"/>
    <property type="match status" value="1"/>
</dbReference>
<keyword evidence="3 6" id="KW-0812">Transmembrane</keyword>
<comment type="subcellular location">
    <subcellularLocation>
        <location evidence="1">Membrane</location>
        <topology evidence="1">Multi-pass membrane protein</topology>
    </subcellularLocation>
</comment>
<feature type="transmembrane region" description="Helical" evidence="6">
    <location>
        <begin position="244"/>
        <end position="263"/>
    </location>
</feature>
<feature type="transmembrane region" description="Helical" evidence="6">
    <location>
        <begin position="178"/>
        <end position="200"/>
    </location>
</feature>
<dbReference type="InterPro" id="IPR007248">
    <property type="entry name" value="Mpv17_PMP22"/>
</dbReference>
<dbReference type="GO" id="GO:0005778">
    <property type="term" value="C:peroxisomal membrane"/>
    <property type="evidence" value="ECO:0007669"/>
    <property type="project" value="TreeGrafter"/>
</dbReference>
<dbReference type="AlphaFoldDB" id="A0A8J8W6N0"/>
<keyword evidence="4 6" id="KW-1133">Transmembrane helix</keyword>